<dbReference type="InterPro" id="IPR039299">
    <property type="entry name" value="SEOA"/>
</dbReference>
<dbReference type="Pfam" id="PF14576">
    <property type="entry name" value="SEO_N"/>
    <property type="match status" value="1"/>
</dbReference>
<dbReference type="PANTHER" id="PTHR33232:SF18">
    <property type="entry name" value="PROTEIN SIEVE ELEMENT OCCLUSION B-LIKE"/>
    <property type="match status" value="1"/>
</dbReference>
<dbReference type="GO" id="GO:0010088">
    <property type="term" value="P:phloem development"/>
    <property type="evidence" value="ECO:0007669"/>
    <property type="project" value="InterPro"/>
</dbReference>
<accession>A0A2N9ECJ8</accession>
<dbReference type="InterPro" id="IPR027942">
    <property type="entry name" value="SEO_N"/>
</dbReference>
<protein>
    <recommendedName>
        <fullName evidence="4">Sieve element occlusion N-terminal domain-containing protein</fullName>
    </recommendedName>
</protein>
<dbReference type="EMBL" id="OIVN01000007">
    <property type="protein sequence ID" value="SPC72463.1"/>
    <property type="molecule type" value="Genomic_DNA"/>
</dbReference>
<evidence type="ECO:0000259" key="2">
    <source>
        <dbReference type="Pfam" id="PF14577"/>
    </source>
</evidence>
<reference evidence="3" key="1">
    <citation type="submission" date="2018-02" db="EMBL/GenBank/DDBJ databases">
        <authorList>
            <person name="Cohen D.B."/>
            <person name="Kent A.D."/>
        </authorList>
    </citation>
    <scope>NUCLEOTIDE SEQUENCE</scope>
</reference>
<evidence type="ECO:0000259" key="1">
    <source>
        <dbReference type="Pfam" id="PF14576"/>
    </source>
</evidence>
<dbReference type="PANTHER" id="PTHR33232">
    <property type="entry name" value="PROTEIN SIEVE ELEMENT OCCLUSION B-LIKE"/>
    <property type="match status" value="1"/>
</dbReference>
<sequence length="637" mass="72349">MANEKSNKCLFDLTEHEILSQIYATHVYDKEKLDVLSLFTMAKNTLNRATSAVDKALSMGTSAPTDEKILDASFSPPLCTLKLISYEMQCCKSNTQCEENDPMIHIQNKALSILKMLSGYSWDAKAVLTLASFALDYGESCVLAQSQSEDDLAKSVRTLKKAPVLLNATQLQKHKQDFVDLNKVIKETLEVIQCIFDLVKQSNYETNDVPELETVLMGHIEGDKKQELNIFDDKLKAIKTKLNKQIEVYKGHKEKTEAYSKLVKVIQTSTEITVLLKELINPRSNIPPLTDGSTNKPVDIDVLMEKNVLLLISDLNISDEDIALLKIIYNELRKEERHKIVWIPFLEKRTDSQENEYKSLQSKIVECQIPWYIHNSTMAHCKLSEESCRFIREQWHYKDKPSIVVLNSQAQVKCQNAIHMIKAYGFRAYPFTSAVEENLLREEGWIVFTTNHITQMACGIKEKKHILLFGGDEKGIQKFDKKAKTLVTVSTDKLIKEKDISIQLVPIGKDNFEHFWSGVESLFISQAQRRTRIDNEGSILRKEIQKLLSFKNESTTWAVLSTGPSVVMVNGINTVKVSIEKKETSQGQDCCHMEIPFIPGITPEPMTCSQCKAIMETNIKFNCCHKALKDAAANKRP</sequence>
<evidence type="ECO:0008006" key="4">
    <source>
        <dbReference type="Google" id="ProtNLM"/>
    </source>
</evidence>
<name>A0A2N9ECJ8_FAGSY</name>
<evidence type="ECO:0000313" key="3">
    <source>
        <dbReference type="EMBL" id="SPC72463.1"/>
    </source>
</evidence>
<feature type="domain" description="Sieve element occlusion C-terminal" evidence="2">
    <location>
        <begin position="510"/>
        <end position="571"/>
    </location>
</feature>
<dbReference type="InterPro" id="IPR027944">
    <property type="entry name" value="SEO_C"/>
</dbReference>
<organism evidence="3">
    <name type="scientific">Fagus sylvatica</name>
    <name type="common">Beechnut</name>
    <dbReference type="NCBI Taxonomy" id="28930"/>
    <lineage>
        <taxon>Eukaryota</taxon>
        <taxon>Viridiplantae</taxon>
        <taxon>Streptophyta</taxon>
        <taxon>Embryophyta</taxon>
        <taxon>Tracheophyta</taxon>
        <taxon>Spermatophyta</taxon>
        <taxon>Magnoliopsida</taxon>
        <taxon>eudicotyledons</taxon>
        <taxon>Gunneridae</taxon>
        <taxon>Pentapetalae</taxon>
        <taxon>rosids</taxon>
        <taxon>fabids</taxon>
        <taxon>Fagales</taxon>
        <taxon>Fagaceae</taxon>
        <taxon>Fagus</taxon>
    </lineage>
</organism>
<gene>
    <name evidence="3" type="ORF">FSB_LOCUS345</name>
</gene>
<proteinExistence type="predicted"/>
<dbReference type="Pfam" id="PF14577">
    <property type="entry name" value="SEO_C"/>
    <property type="match status" value="1"/>
</dbReference>
<dbReference type="AlphaFoldDB" id="A0A2N9ECJ8"/>
<feature type="domain" description="Sieve element occlusion N-terminal" evidence="1">
    <location>
        <begin position="14"/>
        <end position="216"/>
    </location>
</feature>